<feature type="transmembrane region" description="Helical" evidence="1">
    <location>
        <begin position="24"/>
        <end position="47"/>
    </location>
</feature>
<keyword evidence="1" id="KW-0812">Transmembrane</keyword>
<protein>
    <submittedName>
        <fullName evidence="2">Inner membrane protein yaiY</fullName>
    </submittedName>
</protein>
<evidence type="ECO:0000256" key="1">
    <source>
        <dbReference type="SAM" id="Phobius"/>
    </source>
</evidence>
<dbReference type="GO" id="GO:0016020">
    <property type="term" value="C:membrane"/>
    <property type="evidence" value="ECO:0007669"/>
    <property type="project" value="InterPro"/>
</dbReference>
<name>A0A1V2BS00_RAOTE</name>
<dbReference type="AlphaFoldDB" id="A0A1V2BS00"/>
<reference evidence="2 3" key="1">
    <citation type="submission" date="2018-12" db="EMBL/GenBank/DDBJ databases">
        <authorList>
            <consortium name="Pathogen Informatics"/>
        </authorList>
    </citation>
    <scope>NUCLEOTIDE SEQUENCE [LARGE SCALE GENOMIC DNA]</scope>
    <source>
        <strain evidence="2 3">NCTC13098</strain>
    </source>
</reference>
<dbReference type="EMBL" id="LR131271">
    <property type="protein sequence ID" value="VDR29470.1"/>
    <property type="molecule type" value="Genomic_DNA"/>
</dbReference>
<dbReference type="Pfam" id="PF10954">
    <property type="entry name" value="DUF2755"/>
    <property type="match status" value="1"/>
</dbReference>
<evidence type="ECO:0000313" key="2">
    <source>
        <dbReference type="EMBL" id="VDR29470.1"/>
    </source>
</evidence>
<proteinExistence type="predicted"/>
<evidence type="ECO:0000313" key="3">
    <source>
        <dbReference type="Proteomes" id="UP000274346"/>
    </source>
</evidence>
<keyword evidence="1" id="KW-0472">Membrane</keyword>
<feature type="transmembrane region" description="Helical" evidence="1">
    <location>
        <begin position="67"/>
        <end position="94"/>
    </location>
</feature>
<dbReference type="KEGG" id="rtg:NCTC13098_05879"/>
<accession>A0A1V2BS00</accession>
<dbReference type="RefSeq" id="WP_076944631.1">
    <property type="nucleotide sequence ID" value="NZ_CP145801.1"/>
</dbReference>
<organism evidence="2 3">
    <name type="scientific">Raoultella terrigena</name>
    <name type="common">Klebsiella terrigena</name>
    <dbReference type="NCBI Taxonomy" id="577"/>
    <lineage>
        <taxon>Bacteria</taxon>
        <taxon>Pseudomonadati</taxon>
        <taxon>Pseudomonadota</taxon>
        <taxon>Gammaproteobacteria</taxon>
        <taxon>Enterobacterales</taxon>
        <taxon>Enterobacteriaceae</taxon>
        <taxon>Klebsiella/Raoultella group</taxon>
        <taxon>Raoultella</taxon>
    </lineage>
</organism>
<dbReference type="Proteomes" id="UP000274346">
    <property type="component" value="Chromosome"/>
</dbReference>
<gene>
    <name evidence="2" type="primary">yaiY</name>
    <name evidence="2" type="ORF">NCTC13098_05879</name>
</gene>
<dbReference type="InterPro" id="IPR020513">
    <property type="entry name" value="Uncharacterised_IM_YaiY"/>
</dbReference>
<sequence length="100" mass="11217">MAEFAFSKTLFGKKRRSPLTSSNIAYGLFVLFCFWAGAQMLSMLVHAPGVFEHLIQVQNTHHPRIEIGLAVGTIFGLVPFLIGCLLVALLGLFLRWRNNR</sequence>
<keyword evidence="1" id="KW-1133">Transmembrane helix</keyword>